<organism evidence="1 2">
    <name type="scientific">Paraburkholderia humisilvae</name>
    <dbReference type="NCBI Taxonomy" id="627669"/>
    <lineage>
        <taxon>Bacteria</taxon>
        <taxon>Pseudomonadati</taxon>
        <taxon>Pseudomonadota</taxon>
        <taxon>Betaproteobacteria</taxon>
        <taxon>Burkholderiales</taxon>
        <taxon>Burkholderiaceae</taxon>
        <taxon>Paraburkholderia</taxon>
    </lineage>
</organism>
<keyword evidence="2" id="KW-1185">Reference proteome</keyword>
<sequence>MTGSWSYVSTCVKNCRRLIARSGVVPVASAVLVQPLPADDAQSDDRRLVVTMTGREFFSLRRLAAHYGLPGRAVLERLDRWEDHSVVQSLGEDDTAVNRYLIQ</sequence>
<name>A0A6J5FAG6_9BURK</name>
<gene>
    <name evidence="1" type="ORF">LMG29542_08050</name>
</gene>
<dbReference type="AlphaFoldDB" id="A0A6J5FAG6"/>
<dbReference type="Proteomes" id="UP000494363">
    <property type="component" value="Unassembled WGS sequence"/>
</dbReference>
<reference evidence="1 2" key="1">
    <citation type="submission" date="2020-04" db="EMBL/GenBank/DDBJ databases">
        <authorList>
            <person name="De Canck E."/>
        </authorList>
    </citation>
    <scope>NUCLEOTIDE SEQUENCE [LARGE SCALE GENOMIC DNA]</scope>
    <source>
        <strain evidence="1 2">LMG 29542</strain>
    </source>
</reference>
<dbReference type="RefSeq" id="WP_175233190.1">
    <property type="nucleotide sequence ID" value="NZ_CADIKH010000149.1"/>
</dbReference>
<protein>
    <submittedName>
        <fullName evidence="1">Uncharacterized protein</fullName>
    </submittedName>
</protein>
<proteinExistence type="predicted"/>
<evidence type="ECO:0000313" key="2">
    <source>
        <dbReference type="Proteomes" id="UP000494363"/>
    </source>
</evidence>
<evidence type="ECO:0000313" key="1">
    <source>
        <dbReference type="EMBL" id="CAB3774672.1"/>
    </source>
</evidence>
<accession>A0A6J5FAG6</accession>
<dbReference type="EMBL" id="CADIKH010000149">
    <property type="protein sequence ID" value="CAB3774672.1"/>
    <property type="molecule type" value="Genomic_DNA"/>
</dbReference>